<dbReference type="SUPFAM" id="SSF53335">
    <property type="entry name" value="S-adenosyl-L-methionine-dependent methyltransferases"/>
    <property type="match status" value="1"/>
</dbReference>
<evidence type="ECO:0000313" key="5">
    <source>
        <dbReference type="EMBL" id="KAK3168986.1"/>
    </source>
</evidence>
<dbReference type="PANTHER" id="PTHR35897">
    <property type="entry name" value="METHYLTRANSFERASE AUSD"/>
    <property type="match status" value="1"/>
</dbReference>
<protein>
    <recommendedName>
        <fullName evidence="7">Methyltransferase domain-containing protein</fullName>
    </recommendedName>
</protein>
<proteinExistence type="inferred from homology"/>
<dbReference type="AlphaFoldDB" id="A0AAE0DGP3"/>
<reference evidence="5" key="1">
    <citation type="submission" date="2022-11" db="EMBL/GenBank/DDBJ databases">
        <title>Chromosomal genome sequence assembly and mating type (MAT) locus characterization of the leprose asexual lichenized fungus Lepraria neglecta (Nyl.) Erichsen.</title>
        <authorList>
            <person name="Allen J.L."/>
            <person name="Pfeffer B."/>
        </authorList>
    </citation>
    <scope>NUCLEOTIDE SEQUENCE</scope>
    <source>
        <strain evidence="5">Allen 5258</strain>
    </source>
</reference>
<evidence type="ECO:0000256" key="3">
    <source>
        <dbReference type="ARBA" id="ARBA00022691"/>
    </source>
</evidence>
<dbReference type="Proteomes" id="UP001276659">
    <property type="component" value="Unassembled WGS sequence"/>
</dbReference>
<dbReference type="EMBL" id="JASNWA010000010">
    <property type="protein sequence ID" value="KAK3168986.1"/>
    <property type="molecule type" value="Genomic_DNA"/>
</dbReference>
<dbReference type="InterPro" id="IPR051654">
    <property type="entry name" value="Meroterpenoid_MTases"/>
</dbReference>
<dbReference type="InterPro" id="IPR029063">
    <property type="entry name" value="SAM-dependent_MTases_sf"/>
</dbReference>
<organism evidence="5 6">
    <name type="scientific">Lepraria neglecta</name>
    <dbReference type="NCBI Taxonomy" id="209136"/>
    <lineage>
        <taxon>Eukaryota</taxon>
        <taxon>Fungi</taxon>
        <taxon>Dikarya</taxon>
        <taxon>Ascomycota</taxon>
        <taxon>Pezizomycotina</taxon>
        <taxon>Lecanoromycetes</taxon>
        <taxon>OSLEUM clade</taxon>
        <taxon>Lecanoromycetidae</taxon>
        <taxon>Lecanorales</taxon>
        <taxon>Lecanorineae</taxon>
        <taxon>Stereocaulaceae</taxon>
        <taxon>Lepraria</taxon>
    </lineage>
</organism>
<comment type="similarity">
    <text evidence="4">Belongs to the class I-like SAM-binding methyltransferase superfamily.</text>
</comment>
<comment type="pathway">
    <text evidence="1">Secondary metabolite biosynthesis.</text>
</comment>
<dbReference type="GO" id="GO:0016740">
    <property type="term" value="F:transferase activity"/>
    <property type="evidence" value="ECO:0007669"/>
    <property type="project" value="UniProtKB-KW"/>
</dbReference>
<keyword evidence="6" id="KW-1185">Reference proteome</keyword>
<name>A0AAE0DGP3_9LECA</name>
<sequence>MSIHPIYPEILSRLTSTSSSSRILDLGCGLGQDERKLMFDGVKPEKIVGVDISQGLINAGYDLFMDRGSKEEDIITFVKGDILVEDPLKWAEGKLAEGVEIVHVGAVFHLFEWEQQVVLASKLATLTSSKEDAVIFGYQFSSPNPGVHMLGPKKEAKVFGHDKGSWTKLWEEVGEATGTKWRIEILEVIPDRGLVTKGNWGFVNGRLMRFSVHKV</sequence>
<accession>A0AAE0DGP3</accession>
<keyword evidence="3" id="KW-0949">S-adenosyl-L-methionine</keyword>
<comment type="caution">
    <text evidence="5">The sequence shown here is derived from an EMBL/GenBank/DDBJ whole genome shotgun (WGS) entry which is preliminary data.</text>
</comment>
<dbReference type="Gene3D" id="3.40.50.150">
    <property type="entry name" value="Vaccinia Virus protein VP39"/>
    <property type="match status" value="1"/>
</dbReference>
<gene>
    <name evidence="5" type="ORF">OEA41_005434</name>
</gene>
<evidence type="ECO:0000256" key="2">
    <source>
        <dbReference type="ARBA" id="ARBA00022679"/>
    </source>
</evidence>
<dbReference type="PANTHER" id="PTHR35897:SF1">
    <property type="entry name" value="METHYLTRANSFERASE AUSD"/>
    <property type="match status" value="1"/>
</dbReference>
<evidence type="ECO:0008006" key="7">
    <source>
        <dbReference type="Google" id="ProtNLM"/>
    </source>
</evidence>
<evidence type="ECO:0000256" key="1">
    <source>
        <dbReference type="ARBA" id="ARBA00005179"/>
    </source>
</evidence>
<evidence type="ECO:0000256" key="4">
    <source>
        <dbReference type="ARBA" id="ARBA00038314"/>
    </source>
</evidence>
<evidence type="ECO:0000313" key="6">
    <source>
        <dbReference type="Proteomes" id="UP001276659"/>
    </source>
</evidence>
<keyword evidence="2" id="KW-0808">Transferase</keyword>